<organism evidence="1">
    <name type="scientific">marine sediment metagenome</name>
    <dbReference type="NCBI Taxonomy" id="412755"/>
    <lineage>
        <taxon>unclassified sequences</taxon>
        <taxon>metagenomes</taxon>
        <taxon>ecological metagenomes</taxon>
    </lineage>
</organism>
<proteinExistence type="predicted"/>
<protein>
    <submittedName>
        <fullName evidence="1">Uncharacterized protein</fullName>
    </submittedName>
</protein>
<gene>
    <name evidence="1" type="ORF">S12H4_20152</name>
</gene>
<sequence>GDCEATLVHGDGGQIVEAKFTDIDVHTDELTCVIEFNESIKIQKGDLLSIIQTLREGEKNE</sequence>
<dbReference type="AlphaFoldDB" id="X1QZK7"/>
<reference evidence="1" key="1">
    <citation type="journal article" date="2014" name="Front. Microbiol.">
        <title>High frequency of phylogenetically diverse reductive dehalogenase-homologous genes in deep subseafloor sedimentary metagenomes.</title>
        <authorList>
            <person name="Kawai M."/>
            <person name="Futagami T."/>
            <person name="Toyoda A."/>
            <person name="Takaki Y."/>
            <person name="Nishi S."/>
            <person name="Hori S."/>
            <person name="Arai W."/>
            <person name="Tsubouchi T."/>
            <person name="Morono Y."/>
            <person name="Uchiyama I."/>
            <person name="Ito T."/>
            <person name="Fujiyama A."/>
            <person name="Inagaki F."/>
            <person name="Takami H."/>
        </authorList>
    </citation>
    <scope>NUCLEOTIDE SEQUENCE</scope>
    <source>
        <strain evidence="1">Expedition CK06-06</strain>
    </source>
</reference>
<feature type="non-terminal residue" evidence="1">
    <location>
        <position position="1"/>
    </location>
</feature>
<dbReference type="EMBL" id="BARW01010172">
    <property type="protein sequence ID" value="GAI73718.1"/>
    <property type="molecule type" value="Genomic_DNA"/>
</dbReference>
<accession>X1QZK7</accession>
<evidence type="ECO:0000313" key="1">
    <source>
        <dbReference type="EMBL" id="GAI73718.1"/>
    </source>
</evidence>
<name>X1QZK7_9ZZZZ</name>
<comment type="caution">
    <text evidence="1">The sequence shown here is derived from an EMBL/GenBank/DDBJ whole genome shotgun (WGS) entry which is preliminary data.</text>
</comment>